<evidence type="ECO:0000256" key="10">
    <source>
        <dbReference type="ARBA" id="ARBA00022737"/>
    </source>
</evidence>
<feature type="domain" description="HMA" evidence="24">
    <location>
        <begin position="4"/>
        <end position="70"/>
    </location>
</feature>
<evidence type="ECO:0000256" key="11">
    <source>
        <dbReference type="ARBA" id="ARBA00022741"/>
    </source>
</evidence>
<evidence type="ECO:0000256" key="17">
    <source>
        <dbReference type="ARBA" id="ARBA00023008"/>
    </source>
</evidence>
<evidence type="ECO:0000256" key="20">
    <source>
        <dbReference type="ARBA" id="ARBA00029719"/>
    </source>
</evidence>
<dbReference type="InterPro" id="IPR059000">
    <property type="entry name" value="ATPase_P-type_domA"/>
</dbReference>
<dbReference type="Pfam" id="PF00122">
    <property type="entry name" value="E1-E2_ATPase"/>
    <property type="match status" value="1"/>
</dbReference>
<feature type="transmembrane region" description="Helical" evidence="23">
    <location>
        <begin position="160"/>
        <end position="182"/>
    </location>
</feature>
<evidence type="ECO:0000256" key="12">
    <source>
        <dbReference type="ARBA" id="ARBA00022796"/>
    </source>
</evidence>
<dbReference type="GO" id="GO:0043682">
    <property type="term" value="F:P-type divalent copper transporter activity"/>
    <property type="evidence" value="ECO:0007669"/>
    <property type="project" value="TreeGrafter"/>
</dbReference>
<evidence type="ECO:0000256" key="8">
    <source>
        <dbReference type="ARBA" id="ARBA00022692"/>
    </source>
</evidence>
<dbReference type="NCBIfam" id="TIGR01494">
    <property type="entry name" value="ATPase_P-type"/>
    <property type="match status" value="1"/>
</dbReference>
<dbReference type="GO" id="GO:0005524">
    <property type="term" value="F:ATP binding"/>
    <property type="evidence" value="ECO:0007669"/>
    <property type="project" value="UniProtKB-KW"/>
</dbReference>
<dbReference type="PROSITE" id="PS01047">
    <property type="entry name" value="HMA_1"/>
    <property type="match status" value="1"/>
</dbReference>
<evidence type="ECO:0000256" key="2">
    <source>
        <dbReference type="ARBA" id="ARBA00006024"/>
    </source>
</evidence>
<dbReference type="InterPro" id="IPR023298">
    <property type="entry name" value="ATPase_P-typ_TM_dom_sf"/>
</dbReference>
<dbReference type="PROSITE" id="PS50846">
    <property type="entry name" value="HMA_2"/>
    <property type="match status" value="1"/>
</dbReference>
<evidence type="ECO:0000256" key="6">
    <source>
        <dbReference type="ARBA" id="ARBA00022475"/>
    </source>
</evidence>
<evidence type="ECO:0000256" key="23">
    <source>
        <dbReference type="SAM" id="Phobius"/>
    </source>
</evidence>
<keyword evidence="5" id="KW-0813">Transport</keyword>
<feature type="transmembrane region" description="Helical" evidence="23">
    <location>
        <begin position="369"/>
        <end position="392"/>
    </location>
</feature>
<dbReference type="Gene3D" id="3.40.50.1000">
    <property type="entry name" value="HAD superfamily/HAD-like"/>
    <property type="match status" value="1"/>
</dbReference>
<dbReference type="SUPFAM" id="SSF55008">
    <property type="entry name" value="HMA, heavy metal-associated domain"/>
    <property type="match status" value="1"/>
</dbReference>
<dbReference type="SUPFAM" id="SSF81665">
    <property type="entry name" value="Calcium ATPase, transmembrane domain M"/>
    <property type="match status" value="1"/>
</dbReference>
<gene>
    <name evidence="25" type="primary">copA_1</name>
    <name evidence="25" type="ORF">CI610_00522</name>
</gene>
<feature type="transmembrane region" description="Helical" evidence="23">
    <location>
        <begin position="709"/>
        <end position="730"/>
    </location>
</feature>
<keyword evidence="14" id="KW-0460">Magnesium</keyword>
<dbReference type="PRINTS" id="PR00943">
    <property type="entry name" value="CUATPASE"/>
</dbReference>
<evidence type="ECO:0000256" key="3">
    <source>
        <dbReference type="ARBA" id="ARBA00012517"/>
    </source>
</evidence>
<evidence type="ECO:0000256" key="14">
    <source>
        <dbReference type="ARBA" id="ARBA00022842"/>
    </source>
</evidence>
<evidence type="ECO:0000256" key="15">
    <source>
        <dbReference type="ARBA" id="ARBA00022967"/>
    </source>
</evidence>
<dbReference type="SUPFAM" id="SSF81653">
    <property type="entry name" value="Calcium ATPase, transduction domain A"/>
    <property type="match status" value="1"/>
</dbReference>
<dbReference type="Pfam" id="PF00702">
    <property type="entry name" value="Hydrolase"/>
    <property type="match status" value="1"/>
</dbReference>
<feature type="transmembrane region" description="Helical" evidence="23">
    <location>
        <begin position="188"/>
        <end position="207"/>
    </location>
</feature>
<dbReference type="InterPro" id="IPR018303">
    <property type="entry name" value="ATPase_P-typ_P_site"/>
</dbReference>
<dbReference type="FunFam" id="2.70.150.10:FF:000002">
    <property type="entry name" value="Copper-transporting ATPase 1, putative"/>
    <property type="match status" value="1"/>
</dbReference>
<feature type="transmembrane region" description="Helical" evidence="23">
    <location>
        <begin position="684"/>
        <end position="703"/>
    </location>
</feature>
<protein>
    <recommendedName>
        <fullName evidence="4">Copper-exporting P-type ATPase</fullName>
        <ecNumber evidence="3">7.2.2.8</ecNumber>
    </recommendedName>
    <alternativeName>
        <fullName evidence="20">Copper-exporting P-type ATPase A</fullName>
    </alternativeName>
    <alternativeName>
        <fullName evidence="21">Cu(+)-exporting ATPase</fullName>
    </alternativeName>
</protein>
<dbReference type="InterPro" id="IPR017969">
    <property type="entry name" value="Heavy-metal-associated_CS"/>
</dbReference>
<dbReference type="InterPro" id="IPR027256">
    <property type="entry name" value="P-typ_ATPase_IB"/>
</dbReference>
<dbReference type="NCBIfam" id="TIGR01525">
    <property type="entry name" value="ATPase-IB_hvy"/>
    <property type="match status" value="1"/>
</dbReference>
<dbReference type="PRINTS" id="PR00119">
    <property type="entry name" value="CATATPASE"/>
</dbReference>
<dbReference type="InterPro" id="IPR001757">
    <property type="entry name" value="P_typ_ATPase"/>
</dbReference>
<dbReference type="SFLD" id="SFLDS00003">
    <property type="entry name" value="Haloacid_Dehalogenase"/>
    <property type="match status" value="1"/>
</dbReference>
<dbReference type="GO" id="GO:0005507">
    <property type="term" value="F:copper ion binding"/>
    <property type="evidence" value="ECO:0007669"/>
    <property type="project" value="TreeGrafter"/>
</dbReference>
<dbReference type="PANTHER" id="PTHR43520">
    <property type="entry name" value="ATP7, ISOFORM B"/>
    <property type="match status" value="1"/>
</dbReference>
<evidence type="ECO:0000256" key="7">
    <source>
        <dbReference type="ARBA" id="ARBA00022553"/>
    </source>
</evidence>
<dbReference type="GO" id="GO:0005886">
    <property type="term" value="C:plasma membrane"/>
    <property type="evidence" value="ECO:0007669"/>
    <property type="project" value="UniProtKB-SubCell"/>
</dbReference>
<evidence type="ECO:0000256" key="22">
    <source>
        <dbReference type="ARBA" id="ARBA00049289"/>
    </source>
</evidence>
<organism evidence="25">
    <name type="scientific">invertebrate metagenome</name>
    <dbReference type="NCBI Taxonomy" id="1711999"/>
    <lineage>
        <taxon>unclassified sequences</taxon>
        <taxon>metagenomes</taxon>
        <taxon>organismal metagenomes</taxon>
    </lineage>
</organism>
<keyword evidence="25" id="KW-0378">Hydrolase</keyword>
<dbReference type="EMBL" id="NSIT01000015">
    <property type="protein sequence ID" value="PJE80496.1"/>
    <property type="molecule type" value="Genomic_DNA"/>
</dbReference>
<dbReference type="Gene3D" id="3.40.1110.10">
    <property type="entry name" value="Calcium-transporting ATPase, cytoplasmic domain N"/>
    <property type="match status" value="1"/>
</dbReference>
<dbReference type="CDD" id="cd00371">
    <property type="entry name" value="HMA"/>
    <property type="match status" value="1"/>
</dbReference>
<dbReference type="InterPro" id="IPR006121">
    <property type="entry name" value="HMA_dom"/>
</dbReference>
<dbReference type="FunFam" id="3.40.50.1000:FF:000144">
    <property type="entry name" value="copper-transporting ATPase 1 isoform X2"/>
    <property type="match status" value="1"/>
</dbReference>
<evidence type="ECO:0000259" key="24">
    <source>
        <dbReference type="PROSITE" id="PS50846"/>
    </source>
</evidence>
<dbReference type="SFLD" id="SFLDG00002">
    <property type="entry name" value="C1.7:_P-type_atpase_like"/>
    <property type="match status" value="1"/>
</dbReference>
<comment type="catalytic activity">
    <reaction evidence="22">
        <text>Cu(+)(in) + ATP + H2O = Cu(+)(out) + ADP + phosphate + H(+)</text>
        <dbReference type="Rhea" id="RHEA:25792"/>
        <dbReference type="ChEBI" id="CHEBI:15377"/>
        <dbReference type="ChEBI" id="CHEBI:15378"/>
        <dbReference type="ChEBI" id="CHEBI:30616"/>
        <dbReference type="ChEBI" id="CHEBI:43474"/>
        <dbReference type="ChEBI" id="CHEBI:49552"/>
        <dbReference type="ChEBI" id="CHEBI:456216"/>
        <dbReference type="EC" id="7.2.2.8"/>
    </reaction>
</comment>
<dbReference type="GO" id="GO:0016887">
    <property type="term" value="F:ATP hydrolysis activity"/>
    <property type="evidence" value="ECO:0007669"/>
    <property type="project" value="InterPro"/>
</dbReference>
<accession>A0A2H9TB70</accession>
<dbReference type="InterPro" id="IPR008250">
    <property type="entry name" value="ATPase_P-typ_transduc_dom_A_sf"/>
</dbReference>
<reference evidence="25" key="1">
    <citation type="journal article" date="2017" name="Appl. Environ. Microbiol.">
        <title>Molecular characterization of an Endozoicomonas-like organism causing infection in king scallop Pecten maximus L.</title>
        <authorList>
            <person name="Cano I."/>
            <person name="van Aerle R."/>
            <person name="Ross S."/>
            <person name="Verner-Jeffreys D.W."/>
            <person name="Paley R.K."/>
            <person name="Rimmer G."/>
            <person name="Ryder D."/>
            <person name="Hooper P."/>
            <person name="Stone D."/>
            <person name="Feist S.W."/>
        </authorList>
    </citation>
    <scope>NUCLEOTIDE SEQUENCE</scope>
</reference>
<keyword evidence="15" id="KW-1278">Translocase</keyword>
<keyword evidence="16 23" id="KW-1133">Transmembrane helix</keyword>
<dbReference type="InterPro" id="IPR036163">
    <property type="entry name" value="HMA_dom_sf"/>
</dbReference>
<keyword evidence="8 23" id="KW-0812">Transmembrane</keyword>
<evidence type="ECO:0000256" key="1">
    <source>
        <dbReference type="ARBA" id="ARBA00004651"/>
    </source>
</evidence>
<keyword evidence="7" id="KW-0597">Phosphoprotein</keyword>
<comment type="similarity">
    <text evidence="2">Belongs to the cation transport ATPase (P-type) (TC 3.A.3) family. Type IB subfamily.</text>
</comment>
<evidence type="ECO:0000256" key="16">
    <source>
        <dbReference type="ARBA" id="ARBA00022989"/>
    </source>
</evidence>
<evidence type="ECO:0000256" key="13">
    <source>
        <dbReference type="ARBA" id="ARBA00022840"/>
    </source>
</evidence>
<dbReference type="InterPro" id="IPR036412">
    <property type="entry name" value="HAD-like_sf"/>
</dbReference>
<dbReference type="InterPro" id="IPR023299">
    <property type="entry name" value="ATPase_P-typ_cyto_dom_N"/>
</dbReference>
<dbReference type="Pfam" id="PF00403">
    <property type="entry name" value="HMA"/>
    <property type="match status" value="1"/>
</dbReference>
<evidence type="ECO:0000256" key="5">
    <source>
        <dbReference type="ARBA" id="ARBA00022448"/>
    </source>
</evidence>
<dbReference type="PANTHER" id="PTHR43520:SF6">
    <property type="entry name" value="COPPER-EXPORTING P-TYPE ATPASE"/>
    <property type="match status" value="1"/>
</dbReference>
<comment type="subcellular location">
    <subcellularLocation>
        <location evidence="1">Cell membrane</location>
        <topology evidence="1">Multi-pass membrane protein</topology>
    </subcellularLocation>
</comment>
<dbReference type="Gene3D" id="3.30.70.100">
    <property type="match status" value="1"/>
</dbReference>
<keyword evidence="19 23" id="KW-0472">Membrane</keyword>
<dbReference type="SUPFAM" id="SSF56784">
    <property type="entry name" value="HAD-like"/>
    <property type="match status" value="1"/>
</dbReference>
<dbReference type="Gene3D" id="2.70.150.10">
    <property type="entry name" value="Calcium-transporting ATPase, cytoplasmic transduction domain A"/>
    <property type="match status" value="1"/>
</dbReference>
<feature type="transmembrane region" description="Helical" evidence="23">
    <location>
        <begin position="121"/>
        <end position="139"/>
    </location>
</feature>
<keyword evidence="9" id="KW-0479">Metal-binding</keyword>
<comment type="caution">
    <text evidence="25">The sequence shown here is derived from an EMBL/GenBank/DDBJ whole genome shotgun (WGS) entry which is preliminary data.</text>
</comment>
<keyword evidence="17" id="KW-0186">Copper</keyword>
<evidence type="ECO:0000256" key="9">
    <source>
        <dbReference type="ARBA" id="ARBA00022723"/>
    </source>
</evidence>
<evidence type="ECO:0000256" key="18">
    <source>
        <dbReference type="ARBA" id="ARBA00023065"/>
    </source>
</evidence>
<dbReference type="InterPro" id="IPR044492">
    <property type="entry name" value="P_typ_ATPase_HD_dom"/>
</dbReference>
<keyword evidence="6" id="KW-1003">Cell membrane</keyword>
<keyword evidence="11" id="KW-0547">Nucleotide-binding</keyword>
<dbReference type="GO" id="GO:0140581">
    <property type="term" value="F:P-type monovalent copper transporter activity"/>
    <property type="evidence" value="ECO:0007669"/>
    <property type="project" value="UniProtKB-EC"/>
</dbReference>
<dbReference type="EC" id="7.2.2.8" evidence="3"/>
<dbReference type="InterPro" id="IPR023214">
    <property type="entry name" value="HAD_sf"/>
</dbReference>
<evidence type="ECO:0000313" key="25">
    <source>
        <dbReference type="EMBL" id="PJE80496.1"/>
    </source>
</evidence>
<feature type="transmembrane region" description="Helical" evidence="23">
    <location>
        <begin position="95"/>
        <end position="115"/>
    </location>
</feature>
<sequence length="740" mass="78221">MASKGVFLTVENMTCGGCVARVDRALRQVTGVEEVRVNLADKTAYVEGTASLSTLKSALSAIGKPGMEIGSEESHYQEEAEKNQRHYQSSVKKGLLALLVSLPLMVLMLSGNMIIHGFFSQVIWGSVGVLVACVMWVCGKHYFVGAIDALKHKTGTMDTLISLGTATAWVYSMILVLVPQWFPESARHVYFEAALMIIGFVNMGHALEIKAKGKAGKALYQLMNLQVKTATVIKHDGEKVMPVDALLVDDCIRIRPGEKIPVDGLIREGISRVDESMLTGEPFMVKKQPGDDVYAGTVNQNGTVICKVTQVGKGTLLAKIIASVRQAQSSKMPIARLADTVAGFFVPVIIGIAVFSAVIWYFFGAEPRIAHALVAATSVLIIACPCALGLATPMSVITGIGKAASLGILIRDGDVLQQAGRLKTIVLDKTGTITEGKTSVIDTIAIGDTTEEQVLQWAASVEKNSEHPLAKAIIQKAKECKLGLMGVTEFKAFPGCGVSAKAGNITIILGKPSFVEEKGADISGLDAQLSCLTSKGKTPVVIAVNQKAAGIIAVSDAVKPEARAAVDRLHKLGIQVVMMTGDHIATAKEVGHKTGIKTVHAGLLPDDKQRLVQEYQHSGLVGMVGDGINDAPALVQADAGFSMGTGVDIAIESAGITLMGSSLHKVADAVLLSRATLRNIHQNLLGAFIYNMAAVPLAAGVLYPLTGMMINPLVAGAAMALSSVTVVANANRLRFFQPDK</sequence>
<dbReference type="CDD" id="cd02094">
    <property type="entry name" value="P-type_ATPase_Cu-like"/>
    <property type="match status" value="1"/>
</dbReference>
<feature type="transmembrane region" description="Helical" evidence="23">
    <location>
        <begin position="341"/>
        <end position="363"/>
    </location>
</feature>
<keyword evidence="13" id="KW-0067">ATP-binding</keyword>
<dbReference type="SFLD" id="SFLDF00027">
    <property type="entry name" value="p-type_atpase"/>
    <property type="match status" value="1"/>
</dbReference>
<keyword evidence="10" id="KW-0677">Repeat</keyword>
<dbReference type="GO" id="GO:0055070">
    <property type="term" value="P:copper ion homeostasis"/>
    <property type="evidence" value="ECO:0007669"/>
    <property type="project" value="TreeGrafter"/>
</dbReference>
<keyword evidence="12" id="KW-0187">Copper transport</keyword>
<proteinExistence type="inferred from homology"/>
<evidence type="ECO:0000256" key="21">
    <source>
        <dbReference type="ARBA" id="ARBA00033239"/>
    </source>
</evidence>
<keyword evidence="18" id="KW-0406">Ion transport</keyword>
<dbReference type="NCBIfam" id="TIGR01511">
    <property type="entry name" value="ATPase-IB1_Cu"/>
    <property type="match status" value="1"/>
</dbReference>
<dbReference type="PROSITE" id="PS00154">
    <property type="entry name" value="ATPASE_E1_E2"/>
    <property type="match status" value="1"/>
</dbReference>
<dbReference type="AlphaFoldDB" id="A0A2H9TB70"/>
<evidence type="ECO:0000256" key="4">
    <source>
        <dbReference type="ARBA" id="ARBA00015102"/>
    </source>
</evidence>
<evidence type="ECO:0000256" key="19">
    <source>
        <dbReference type="ARBA" id="ARBA00023136"/>
    </source>
</evidence>
<name>A0A2H9TB70_9ZZZZ</name>